<dbReference type="RefSeq" id="WP_039315278.1">
    <property type="nucleotide sequence ID" value="NZ_CP006905.1"/>
</dbReference>
<dbReference type="AlphaFoldDB" id="A0A0A7FYF0"/>
<dbReference type="SUPFAM" id="SSF48452">
    <property type="entry name" value="TPR-like"/>
    <property type="match status" value="2"/>
</dbReference>
<name>A0A0A7FYF0_9CLOT</name>
<accession>A0A0A7FYF0</accession>
<evidence type="ECO:0000313" key="2">
    <source>
        <dbReference type="EMBL" id="AIY83816.1"/>
    </source>
</evidence>
<evidence type="ECO:0000313" key="3">
    <source>
        <dbReference type="Proteomes" id="UP000030635"/>
    </source>
</evidence>
<dbReference type="Gene3D" id="1.25.40.10">
    <property type="entry name" value="Tetratricopeptide repeat domain"/>
    <property type="match status" value="1"/>
</dbReference>
<protein>
    <submittedName>
        <fullName evidence="2">Tetratricopeptide repeat family protein</fullName>
    </submittedName>
</protein>
<proteinExistence type="predicted"/>
<dbReference type="KEGG" id="cbv:U729_2388"/>
<dbReference type="PROSITE" id="PS50293">
    <property type="entry name" value="TPR_REGION"/>
    <property type="match status" value="1"/>
</dbReference>
<gene>
    <name evidence="2" type="ORF">U729_2388</name>
</gene>
<organism evidence="2 3">
    <name type="scientific">Clostridium baratii str. Sullivan</name>
    <dbReference type="NCBI Taxonomy" id="1415775"/>
    <lineage>
        <taxon>Bacteria</taxon>
        <taxon>Bacillati</taxon>
        <taxon>Bacillota</taxon>
        <taxon>Clostridia</taxon>
        <taxon>Eubacteriales</taxon>
        <taxon>Clostridiaceae</taxon>
        <taxon>Clostridium</taxon>
    </lineage>
</organism>
<dbReference type="eggNOG" id="ENOG50319YD">
    <property type="taxonomic scope" value="Bacteria"/>
</dbReference>
<evidence type="ECO:0000256" key="1">
    <source>
        <dbReference type="SAM" id="Phobius"/>
    </source>
</evidence>
<feature type="transmembrane region" description="Helical" evidence="1">
    <location>
        <begin position="12"/>
        <end position="39"/>
    </location>
</feature>
<feature type="transmembrane region" description="Helical" evidence="1">
    <location>
        <begin position="79"/>
        <end position="99"/>
    </location>
</feature>
<feature type="transmembrane region" description="Helical" evidence="1">
    <location>
        <begin position="45"/>
        <end position="67"/>
    </location>
</feature>
<dbReference type="EMBL" id="CP006905">
    <property type="protein sequence ID" value="AIY83816.1"/>
    <property type="molecule type" value="Genomic_DNA"/>
</dbReference>
<reference evidence="2 3" key="1">
    <citation type="journal article" date="2015" name="Infect. Genet. Evol.">
        <title>Genomic sequences of six botulinum neurotoxin-producing strains representing three clostridial species illustrate the mobility and diversity of botulinum neurotoxin genes.</title>
        <authorList>
            <person name="Smith T.J."/>
            <person name="Hill K.K."/>
            <person name="Xie G."/>
            <person name="Foley B.T."/>
            <person name="Williamson C.H."/>
            <person name="Foster J.T."/>
            <person name="Johnson S.L."/>
            <person name="Chertkov O."/>
            <person name="Teshima H."/>
            <person name="Gibbons H.S."/>
            <person name="Johnsky L.A."/>
            <person name="Karavis M.A."/>
            <person name="Smith L.A."/>
        </authorList>
    </citation>
    <scope>NUCLEOTIDE SEQUENCE [LARGE SCALE GENOMIC DNA]</scope>
    <source>
        <strain evidence="2">Sullivan</strain>
    </source>
</reference>
<dbReference type="InterPro" id="IPR011990">
    <property type="entry name" value="TPR-like_helical_dom_sf"/>
</dbReference>
<dbReference type="HOGENOM" id="CLU_588890_0_0_9"/>
<dbReference type="Proteomes" id="UP000030635">
    <property type="component" value="Chromosome"/>
</dbReference>
<keyword evidence="1" id="KW-0812">Transmembrane</keyword>
<sequence length="464" mass="54578">MKTKMKALMGALMKVLMVVGIILLYFFGFQVYVIVSMFLDFKVNIILASILALILFIVVLIQGIKLFRSLKENYRQANLITLMLNLLLLFVIFGSIGSLKDIYEVEDKSLALYATILKSEGESEEYNSKFKTLDYKNNKIFHTEKQEPIIDLIKEYIDEAEKENKDIFGEFDTSTLSIKLDYDKEIFHTRGSNDKVGGYYLVHANSMYVNVEDPFEDVLVGYDIEHNFDFKTTFLHEYTHHILYEFMEKNDIAINKVPLWFTEGISEYVGEMGNVPYEPKEIIDFDKLNSDKDWKESVEKAPIYDQSNYAVTKLIIENGKNTIKDILLNIKDMDFKEAFNKATGFSFEKFEKEFEEDFKNDWKQYNSLKKPKKDNIDNTKIKIKYYEKYLEKNENNIDAYARLATFSKYQFKDYDKSIEVLKRGIEKNPDSEYLWRNLGITYEELGKHDLAKEAYKKEKELSKK</sequence>
<keyword evidence="3" id="KW-1185">Reference proteome</keyword>
<dbReference type="OrthoDB" id="1938041at2"/>
<dbReference type="Pfam" id="PF13431">
    <property type="entry name" value="TPR_17"/>
    <property type="match status" value="1"/>
</dbReference>
<keyword evidence="1" id="KW-0472">Membrane</keyword>
<keyword evidence="1" id="KW-1133">Transmembrane helix</keyword>